<comment type="caution">
    <text evidence="1">The sequence shown here is derived from an EMBL/GenBank/DDBJ whole genome shotgun (WGS) entry which is preliminary data.</text>
</comment>
<reference evidence="1 2" key="1">
    <citation type="submission" date="2018-10" db="EMBL/GenBank/DDBJ databases">
        <title>A high-quality apple genome assembly.</title>
        <authorList>
            <person name="Hu J."/>
        </authorList>
    </citation>
    <scope>NUCLEOTIDE SEQUENCE [LARGE SCALE GENOMIC DNA]</scope>
    <source>
        <strain evidence="2">cv. HFTH1</strain>
        <tissue evidence="1">Young leaf</tissue>
    </source>
</reference>
<sequence>MAAAMVRKPVILRSSDDIFEFPGTGVSLGDMVLDFIEEVEVSPEFNTTSGSDEDDENSCGVEENKAFWEEQDQLLQATLCKSSSVESKIRQATKEALREINSSSEEYCVCARPVTGGCWKCLRTEICKRLIDSGYNCVICKSKWRSSTNAPAGEHTYLEVLDKSSKRGEISVAIELNFRAEFEMARASENYNRLISWLPEVFVGKAERLRALIKILCCAAKKCMKEKKMHLGPWRKHKYMQAKWFGTLERSTPGSLPVGFSHGPPKPKASILAFDLLDVAMAQGLHCSSTAVEVL</sequence>
<accession>A0A498J4A2</accession>
<dbReference type="InterPro" id="IPR006502">
    <property type="entry name" value="PDDEXK-like"/>
</dbReference>
<keyword evidence="2" id="KW-1185">Reference proteome</keyword>
<evidence type="ECO:0000313" key="2">
    <source>
        <dbReference type="Proteomes" id="UP000290289"/>
    </source>
</evidence>
<dbReference type="NCBIfam" id="TIGR01615">
    <property type="entry name" value="A_thal_3542"/>
    <property type="match status" value="1"/>
</dbReference>
<dbReference type="AlphaFoldDB" id="A0A498J4A2"/>
<gene>
    <name evidence="1" type="ORF">DVH24_035202</name>
</gene>
<dbReference type="Proteomes" id="UP000290289">
    <property type="component" value="Chromosome 9"/>
</dbReference>
<dbReference type="OrthoDB" id="691424at2759"/>
<dbReference type="Pfam" id="PF04720">
    <property type="entry name" value="PDDEXK_6"/>
    <property type="match status" value="1"/>
</dbReference>
<dbReference type="EMBL" id="RDQH01000335">
    <property type="protein sequence ID" value="RXH90438.1"/>
    <property type="molecule type" value="Genomic_DNA"/>
</dbReference>
<evidence type="ECO:0008006" key="3">
    <source>
        <dbReference type="Google" id="ProtNLM"/>
    </source>
</evidence>
<proteinExistence type="predicted"/>
<dbReference type="PANTHER" id="PTHR31579">
    <property type="entry name" value="OS03G0796600 PROTEIN"/>
    <property type="match status" value="1"/>
</dbReference>
<evidence type="ECO:0000313" key="1">
    <source>
        <dbReference type="EMBL" id="RXH90438.1"/>
    </source>
</evidence>
<dbReference type="KEGG" id="mdm:103424967"/>
<protein>
    <recommendedName>
        <fullName evidence="3">DUF506 domain-containing protein</fullName>
    </recommendedName>
</protein>
<organism evidence="1 2">
    <name type="scientific">Malus domestica</name>
    <name type="common">Apple</name>
    <name type="synonym">Pyrus malus</name>
    <dbReference type="NCBI Taxonomy" id="3750"/>
    <lineage>
        <taxon>Eukaryota</taxon>
        <taxon>Viridiplantae</taxon>
        <taxon>Streptophyta</taxon>
        <taxon>Embryophyta</taxon>
        <taxon>Tracheophyta</taxon>
        <taxon>Spermatophyta</taxon>
        <taxon>Magnoliopsida</taxon>
        <taxon>eudicotyledons</taxon>
        <taxon>Gunneridae</taxon>
        <taxon>Pentapetalae</taxon>
        <taxon>rosids</taxon>
        <taxon>fabids</taxon>
        <taxon>Rosales</taxon>
        <taxon>Rosaceae</taxon>
        <taxon>Amygdaloideae</taxon>
        <taxon>Maleae</taxon>
        <taxon>Malus</taxon>
    </lineage>
</organism>
<dbReference type="Gramene" id="mRNA:MD09G0211800">
    <property type="protein sequence ID" value="mRNA:MD09G0211800"/>
    <property type="gene ID" value="MD09G0211800"/>
</dbReference>
<name>A0A498J4A2_MALDO</name>
<dbReference type="PANTHER" id="PTHR31579:SF58">
    <property type="entry name" value="PLANT-SPECIFIC DOMAIN TIGR01615 FAMILY PROTEIN"/>
    <property type="match status" value="1"/>
</dbReference>